<feature type="region of interest" description="Disordered" evidence="1">
    <location>
        <begin position="1"/>
        <end position="35"/>
    </location>
</feature>
<reference evidence="2" key="2">
    <citation type="submission" date="2023-06" db="EMBL/GenBank/DDBJ databases">
        <authorList>
            <person name="Ma L."/>
            <person name="Liu K.-W."/>
            <person name="Li Z."/>
            <person name="Hsiao Y.-Y."/>
            <person name="Qi Y."/>
            <person name="Fu T."/>
            <person name="Tang G."/>
            <person name="Zhang D."/>
            <person name="Sun W.-H."/>
            <person name="Liu D.-K."/>
            <person name="Li Y."/>
            <person name="Chen G.-Z."/>
            <person name="Liu X.-D."/>
            <person name="Liao X.-Y."/>
            <person name="Jiang Y.-T."/>
            <person name="Yu X."/>
            <person name="Hao Y."/>
            <person name="Huang J."/>
            <person name="Zhao X.-W."/>
            <person name="Ke S."/>
            <person name="Chen Y.-Y."/>
            <person name="Wu W.-L."/>
            <person name="Hsu J.-L."/>
            <person name="Lin Y.-F."/>
            <person name="Huang M.-D."/>
            <person name="Li C.-Y."/>
            <person name="Huang L."/>
            <person name="Wang Z.-W."/>
            <person name="Zhao X."/>
            <person name="Zhong W.-Y."/>
            <person name="Peng D.-H."/>
            <person name="Ahmad S."/>
            <person name="Lan S."/>
            <person name="Zhang J.-S."/>
            <person name="Tsai W.-C."/>
            <person name="Van De Peer Y."/>
            <person name="Liu Z.-J."/>
        </authorList>
    </citation>
    <scope>NUCLEOTIDE SEQUENCE</scope>
    <source>
        <strain evidence="2">SCP</strain>
        <tissue evidence="2">Leaves</tissue>
    </source>
</reference>
<dbReference type="AlphaFoldDB" id="A0AAV9BE50"/>
<feature type="compositionally biased region" description="Pro residues" evidence="1">
    <location>
        <begin position="10"/>
        <end position="33"/>
    </location>
</feature>
<dbReference type="Proteomes" id="UP001179952">
    <property type="component" value="Unassembled WGS sequence"/>
</dbReference>
<comment type="caution">
    <text evidence="2">The sequence shown here is derived from an EMBL/GenBank/DDBJ whole genome shotgun (WGS) entry which is preliminary data.</text>
</comment>
<organism evidence="2 3">
    <name type="scientific">Acorus gramineus</name>
    <name type="common">Dwarf sweet flag</name>
    <dbReference type="NCBI Taxonomy" id="55184"/>
    <lineage>
        <taxon>Eukaryota</taxon>
        <taxon>Viridiplantae</taxon>
        <taxon>Streptophyta</taxon>
        <taxon>Embryophyta</taxon>
        <taxon>Tracheophyta</taxon>
        <taxon>Spermatophyta</taxon>
        <taxon>Magnoliopsida</taxon>
        <taxon>Liliopsida</taxon>
        <taxon>Acoraceae</taxon>
        <taxon>Acorus</taxon>
    </lineage>
</organism>
<protein>
    <submittedName>
        <fullName evidence="2">Uncharacterized protein</fullName>
    </submittedName>
</protein>
<feature type="region of interest" description="Disordered" evidence="1">
    <location>
        <begin position="52"/>
        <end position="71"/>
    </location>
</feature>
<sequence>MVLCLTSPHAPLPPLHQPLRLHPPSPQPPPPKQPLLCLRTLVPYRARDRVLQQAPPLLPSPSFPMPNAAVN</sequence>
<reference evidence="2" key="1">
    <citation type="journal article" date="2023" name="Nat. Commun.">
        <title>Diploid and tetraploid genomes of Acorus and the evolution of monocots.</title>
        <authorList>
            <person name="Ma L."/>
            <person name="Liu K.W."/>
            <person name="Li Z."/>
            <person name="Hsiao Y.Y."/>
            <person name="Qi Y."/>
            <person name="Fu T."/>
            <person name="Tang G.D."/>
            <person name="Zhang D."/>
            <person name="Sun W.H."/>
            <person name="Liu D.K."/>
            <person name="Li Y."/>
            <person name="Chen G.Z."/>
            <person name="Liu X.D."/>
            <person name="Liao X.Y."/>
            <person name="Jiang Y.T."/>
            <person name="Yu X."/>
            <person name="Hao Y."/>
            <person name="Huang J."/>
            <person name="Zhao X.W."/>
            <person name="Ke S."/>
            <person name="Chen Y.Y."/>
            <person name="Wu W.L."/>
            <person name="Hsu J.L."/>
            <person name="Lin Y.F."/>
            <person name="Huang M.D."/>
            <person name="Li C.Y."/>
            <person name="Huang L."/>
            <person name="Wang Z.W."/>
            <person name="Zhao X."/>
            <person name="Zhong W.Y."/>
            <person name="Peng D.H."/>
            <person name="Ahmad S."/>
            <person name="Lan S."/>
            <person name="Zhang J.S."/>
            <person name="Tsai W.C."/>
            <person name="Van de Peer Y."/>
            <person name="Liu Z.J."/>
        </authorList>
    </citation>
    <scope>NUCLEOTIDE SEQUENCE</scope>
    <source>
        <strain evidence="2">SCP</strain>
    </source>
</reference>
<proteinExistence type="predicted"/>
<accession>A0AAV9BE50</accession>
<evidence type="ECO:0000313" key="2">
    <source>
        <dbReference type="EMBL" id="KAK1274554.1"/>
    </source>
</evidence>
<evidence type="ECO:0000256" key="1">
    <source>
        <dbReference type="SAM" id="MobiDB-lite"/>
    </source>
</evidence>
<keyword evidence="3" id="KW-1185">Reference proteome</keyword>
<dbReference type="EMBL" id="JAUJYN010000004">
    <property type="protein sequence ID" value="KAK1274554.1"/>
    <property type="molecule type" value="Genomic_DNA"/>
</dbReference>
<gene>
    <name evidence="2" type="ORF">QJS04_geneDACA017303</name>
</gene>
<evidence type="ECO:0000313" key="3">
    <source>
        <dbReference type="Proteomes" id="UP001179952"/>
    </source>
</evidence>
<name>A0AAV9BE50_ACOGR</name>